<proteinExistence type="inferred from homology"/>
<dbReference type="PANTHER" id="PTHR32089">
    <property type="entry name" value="METHYL-ACCEPTING CHEMOTAXIS PROTEIN MCPB"/>
    <property type="match status" value="1"/>
</dbReference>
<comment type="similarity">
    <text evidence="2">Belongs to the methyl-accepting chemotaxis (MCP) protein family.</text>
</comment>
<dbReference type="eggNOG" id="COG0840">
    <property type="taxonomic scope" value="Bacteria"/>
</dbReference>
<dbReference type="STRING" id="1184609.KILIM_069_00200"/>
<dbReference type="PANTHER" id="PTHR32089:SF112">
    <property type="entry name" value="LYSOZYME-LIKE PROTEIN-RELATED"/>
    <property type="match status" value="1"/>
</dbReference>
<comment type="caution">
    <text evidence="6">The sequence shown here is derived from an EMBL/GenBank/DDBJ whole genome shotgun (WGS) entry which is preliminary data.</text>
</comment>
<dbReference type="SMART" id="SM00065">
    <property type="entry name" value="GAF"/>
    <property type="match status" value="2"/>
</dbReference>
<evidence type="ECO:0000256" key="1">
    <source>
        <dbReference type="ARBA" id="ARBA00023224"/>
    </source>
</evidence>
<dbReference type="GO" id="GO:0007165">
    <property type="term" value="P:signal transduction"/>
    <property type="evidence" value="ECO:0007669"/>
    <property type="project" value="UniProtKB-KW"/>
</dbReference>
<feature type="region of interest" description="Disordered" evidence="4">
    <location>
        <begin position="1"/>
        <end position="20"/>
    </location>
</feature>
<evidence type="ECO:0000256" key="3">
    <source>
        <dbReference type="PROSITE-ProRule" id="PRU00284"/>
    </source>
</evidence>
<dbReference type="EMBL" id="BAHD01000069">
    <property type="protein sequence ID" value="GAB97452.1"/>
    <property type="molecule type" value="Genomic_DNA"/>
</dbReference>
<organism evidence="6 7">
    <name type="scientific">Kineosphaera limosa NBRC 100340</name>
    <dbReference type="NCBI Taxonomy" id="1184609"/>
    <lineage>
        <taxon>Bacteria</taxon>
        <taxon>Bacillati</taxon>
        <taxon>Actinomycetota</taxon>
        <taxon>Actinomycetes</taxon>
        <taxon>Micrococcales</taxon>
        <taxon>Dermatophilaceae</taxon>
        <taxon>Kineosphaera</taxon>
    </lineage>
</organism>
<reference evidence="6 7" key="1">
    <citation type="submission" date="2012-08" db="EMBL/GenBank/DDBJ databases">
        <title>Whole genome shotgun sequence of Kineosphaera limosa NBRC 100340.</title>
        <authorList>
            <person name="Yoshida I."/>
            <person name="Isaki S."/>
            <person name="Hosoyama A."/>
            <person name="Tsuchikane K."/>
            <person name="Katsumata H."/>
            <person name="Ando Y."/>
            <person name="Ohji S."/>
            <person name="Hamada M."/>
            <person name="Tamura T."/>
            <person name="Yamazoe A."/>
            <person name="Yamazaki S."/>
            <person name="Fujita N."/>
        </authorList>
    </citation>
    <scope>NUCLEOTIDE SEQUENCE [LARGE SCALE GENOMIC DNA]</scope>
    <source>
        <strain evidence="6 7">NBRC 100340</strain>
    </source>
</reference>
<dbReference type="InterPro" id="IPR029016">
    <property type="entry name" value="GAF-like_dom_sf"/>
</dbReference>
<dbReference type="eggNOG" id="COG2203">
    <property type="taxonomic scope" value="Bacteria"/>
</dbReference>
<protein>
    <submittedName>
        <fullName evidence="6">Putative methyl-accepting chemotaxis protein</fullName>
    </submittedName>
</protein>
<dbReference type="PROSITE" id="PS50111">
    <property type="entry name" value="CHEMOTAXIS_TRANSDUC_2"/>
    <property type="match status" value="1"/>
</dbReference>
<keyword evidence="7" id="KW-1185">Reference proteome</keyword>
<dbReference type="Pfam" id="PF00015">
    <property type="entry name" value="MCPsignal"/>
    <property type="match status" value="1"/>
</dbReference>
<evidence type="ECO:0000256" key="2">
    <source>
        <dbReference type="ARBA" id="ARBA00029447"/>
    </source>
</evidence>
<keyword evidence="1 3" id="KW-0807">Transducer</keyword>
<dbReference type="GO" id="GO:0004888">
    <property type="term" value="F:transmembrane signaling receptor activity"/>
    <property type="evidence" value="ECO:0007669"/>
    <property type="project" value="InterPro"/>
</dbReference>
<dbReference type="AlphaFoldDB" id="K6WZB7"/>
<dbReference type="PRINTS" id="PR00260">
    <property type="entry name" value="CHEMTRNSDUCR"/>
</dbReference>
<dbReference type="RefSeq" id="WP_006593984.1">
    <property type="nucleotide sequence ID" value="NZ_BAHD01000069.1"/>
</dbReference>
<accession>K6WZB7</accession>
<dbReference type="InterPro" id="IPR004090">
    <property type="entry name" value="Chemotax_Me-accpt_rcpt"/>
</dbReference>
<dbReference type="GO" id="GO:0016020">
    <property type="term" value="C:membrane"/>
    <property type="evidence" value="ECO:0007669"/>
    <property type="project" value="InterPro"/>
</dbReference>
<dbReference type="Gene3D" id="1.10.287.950">
    <property type="entry name" value="Methyl-accepting chemotaxis protein"/>
    <property type="match status" value="1"/>
</dbReference>
<dbReference type="SMART" id="SM00283">
    <property type="entry name" value="MA"/>
    <property type="match status" value="1"/>
</dbReference>
<dbReference type="InterPro" id="IPR004089">
    <property type="entry name" value="MCPsignal_dom"/>
</dbReference>
<feature type="domain" description="Methyl-accepting transducer" evidence="5">
    <location>
        <begin position="368"/>
        <end position="520"/>
    </location>
</feature>
<name>K6WZB7_9MICO</name>
<dbReference type="GO" id="GO:0006935">
    <property type="term" value="P:chemotaxis"/>
    <property type="evidence" value="ECO:0007669"/>
    <property type="project" value="InterPro"/>
</dbReference>
<dbReference type="Proteomes" id="UP000008366">
    <property type="component" value="Unassembled WGS sequence"/>
</dbReference>
<dbReference type="SUPFAM" id="SSF58104">
    <property type="entry name" value="Methyl-accepting chemotaxis protein (MCP) signaling domain"/>
    <property type="match status" value="1"/>
</dbReference>
<sequence length="520" mass="56143">MFSNRNRGASAQATSSHHDEELRGYVEALNTVSQRMATASTPHDVLQVALDVVRNAFQCNYASCWWIDPKDQVLKFRQESGQVSPEFRQVTQTATFPKGVGLAGRVWAQRELVFVADLAQVNDCVRAPVAKRSGIEAAVAFPLIRENQVVGTMDFMADPEHVPGPVRLTVLDTVGQLVSQALERVLEAERREEMEHDMAAINAVVRVIADSNTEEAAIKGALDTTRNEFGWEYGSFWALDENERVLRNSLESGGAGAEFQQVTREATFAEGVGVAGRAWKSRDMVFEPDLGLVTDCVRAPAAQRAGVKSGVCMPIIVHGSVVGTMDFFTTKEIVLSGDRERALRNTAFLVSNAIERHRAQARTETAGQELLSSITEVERNVVEASNVAADAQRLTEEASKIVNSLNTSSVEIGNVVKVITSIAEQTNLLALNATIEAARAGDAGKGFAVVANEVKDLARETAKATEEVDSKVSAIQSDAGSVVHALQGVAQTVERINEAQNIISGVLTEQSAVTRSVLQG</sequence>
<evidence type="ECO:0000259" key="5">
    <source>
        <dbReference type="PROSITE" id="PS50111"/>
    </source>
</evidence>
<dbReference type="Pfam" id="PF13185">
    <property type="entry name" value="GAF_2"/>
    <property type="match status" value="2"/>
</dbReference>
<dbReference type="InterPro" id="IPR003018">
    <property type="entry name" value="GAF"/>
</dbReference>
<evidence type="ECO:0000256" key="4">
    <source>
        <dbReference type="SAM" id="MobiDB-lite"/>
    </source>
</evidence>
<dbReference type="SUPFAM" id="SSF55781">
    <property type="entry name" value="GAF domain-like"/>
    <property type="match status" value="2"/>
</dbReference>
<evidence type="ECO:0000313" key="6">
    <source>
        <dbReference type="EMBL" id="GAB97452.1"/>
    </source>
</evidence>
<gene>
    <name evidence="6" type="ORF">KILIM_069_00200</name>
</gene>
<dbReference type="Gene3D" id="3.30.450.40">
    <property type="match status" value="2"/>
</dbReference>
<feature type="compositionally biased region" description="Polar residues" evidence="4">
    <location>
        <begin position="1"/>
        <end position="15"/>
    </location>
</feature>
<evidence type="ECO:0000313" key="7">
    <source>
        <dbReference type="Proteomes" id="UP000008366"/>
    </source>
</evidence>